<dbReference type="Pfam" id="PF23961">
    <property type="entry name" value="Phage_tail_terminator_9"/>
    <property type="match status" value="1"/>
</dbReference>
<dbReference type="NCBIfam" id="NF047498">
    <property type="entry name" value="LIC_12616_fam"/>
    <property type="match status" value="1"/>
</dbReference>
<organism evidence="2">
    <name type="scientific">viral metagenome</name>
    <dbReference type="NCBI Taxonomy" id="1070528"/>
    <lineage>
        <taxon>unclassified sequences</taxon>
        <taxon>metagenomes</taxon>
        <taxon>organismal metagenomes</taxon>
    </lineage>
</organism>
<protein>
    <recommendedName>
        <fullName evidence="1">Phage neck terminator protein gp12-like domain-containing protein</fullName>
    </recommendedName>
</protein>
<dbReference type="InterPro" id="IPR057087">
    <property type="entry name" value="Gp12-like"/>
</dbReference>
<reference evidence="2" key="1">
    <citation type="submission" date="2020-03" db="EMBL/GenBank/DDBJ databases">
        <title>The deep terrestrial virosphere.</title>
        <authorList>
            <person name="Holmfeldt K."/>
            <person name="Nilsson E."/>
            <person name="Simone D."/>
            <person name="Lopez-Fernandez M."/>
            <person name="Wu X."/>
            <person name="de Brujin I."/>
            <person name="Lundin D."/>
            <person name="Andersson A."/>
            <person name="Bertilsson S."/>
            <person name="Dopson M."/>
        </authorList>
    </citation>
    <scope>NUCLEOTIDE SEQUENCE</scope>
    <source>
        <strain evidence="2">MM171A00145</strain>
    </source>
</reference>
<feature type="domain" description="Phage neck terminator protein gp12-like" evidence="1">
    <location>
        <begin position="7"/>
        <end position="168"/>
    </location>
</feature>
<name>A0A6M3M0J2_9ZZZZ</name>
<dbReference type="EMBL" id="MT143705">
    <property type="protein sequence ID" value="QJB01127.1"/>
    <property type="molecule type" value="Genomic_DNA"/>
</dbReference>
<evidence type="ECO:0000313" key="2">
    <source>
        <dbReference type="EMBL" id="QJB01127.1"/>
    </source>
</evidence>
<sequence>MGTKEDITQAFRAFAKAYSISGTPLTNEQVIPADDDGPRPASPYLVVNVLVSDIAIGRDELLGDLDGVTAAPEWKQRGQRLATVEIQGFGSAAGDWLGRLAMSHLLPAAVAIFDAATIDVSPMAGGIRDLSAMLDTSIEDRSIMEWEVTYELTTDSADAEAGVELEHVVITTVHDEGDPTEWTRIDTIDL</sequence>
<evidence type="ECO:0000259" key="1">
    <source>
        <dbReference type="Pfam" id="PF23961"/>
    </source>
</evidence>
<proteinExistence type="predicted"/>
<dbReference type="AlphaFoldDB" id="A0A6M3M0J2"/>
<gene>
    <name evidence="2" type="ORF">MM171A00145_0064</name>
</gene>
<accession>A0A6M3M0J2</accession>